<sequence>MTRLNQKVTTPSAPPPDYNLILDVFIPIKYHDIIPKDPIYENGRYVVSGSRKIDQNRLTSCN</sequence>
<name>A0A2N0NKV9_9GLOM</name>
<accession>A0A2N0NKV9</accession>
<comment type="caution">
    <text evidence="1">The sequence shown here is derived from an EMBL/GenBank/DDBJ whole genome shotgun (WGS) entry which is preliminary data.</text>
</comment>
<proteinExistence type="predicted"/>
<reference evidence="1 2" key="1">
    <citation type="submission" date="2016-04" db="EMBL/GenBank/DDBJ databases">
        <title>Genome analyses suggest a sexual origin of heterokaryosis in a supposedly ancient asexual fungus.</title>
        <authorList>
            <person name="Ropars J."/>
            <person name="Sedzielewska K."/>
            <person name="Noel J."/>
            <person name="Charron P."/>
            <person name="Farinelli L."/>
            <person name="Marton T."/>
            <person name="Kruger M."/>
            <person name="Pelin A."/>
            <person name="Brachmann A."/>
            <person name="Corradi N."/>
        </authorList>
    </citation>
    <scope>NUCLEOTIDE SEQUENCE [LARGE SCALE GENOMIC DNA]</scope>
    <source>
        <strain evidence="1 2">A5</strain>
    </source>
</reference>
<evidence type="ECO:0000313" key="1">
    <source>
        <dbReference type="EMBL" id="PKB95204.1"/>
    </source>
</evidence>
<gene>
    <name evidence="1" type="ORF">RhiirA5_437159</name>
</gene>
<evidence type="ECO:0000313" key="2">
    <source>
        <dbReference type="Proteomes" id="UP000232722"/>
    </source>
</evidence>
<dbReference type="EMBL" id="LLXJ01005014">
    <property type="protein sequence ID" value="PKB95204.1"/>
    <property type="molecule type" value="Genomic_DNA"/>
</dbReference>
<reference evidence="1 2" key="2">
    <citation type="submission" date="2017-09" db="EMBL/GenBank/DDBJ databases">
        <title>Extensive intraspecific genome diversity in a model arbuscular mycorrhizal fungus.</title>
        <authorList>
            <person name="Chen E.C."/>
            <person name="Morin E."/>
            <person name="Beaudet D."/>
            <person name="Noel J."/>
            <person name="Ndikumana S."/>
            <person name="Charron P."/>
            <person name="St-Onge C."/>
            <person name="Giorgi J."/>
            <person name="Grigoriev I.V."/>
            <person name="Roux C."/>
            <person name="Martin F.M."/>
            <person name="Corradi N."/>
        </authorList>
    </citation>
    <scope>NUCLEOTIDE SEQUENCE [LARGE SCALE GENOMIC DNA]</scope>
    <source>
        <strain evidence="1 2">A5</strain>
    </source>
</reference>
<organism evidence="1 2">
    <name type="scientific">Rhizophagus irregularis</name>
    <dbReference type="NCBI Taxonomy" id="588596"/>
    <lineage>
        <taxon>Eukaryota</taxon>
        <taxon>Fungi</taxon>
        <taxon>Fungi incertae sedis</taxon>
        <taxon>Mucoromycota</taxon>
        <taxon>Glomeromycotina</taxon>
        <taxon>Glomeromycetes</taxon>
        <taxon>Glomerales</taxon>
        <taxon>Glomeraceae</taxon>
        <taxon>Rhizophagus</taxon>
    </lineage>
</organism>
<protein>
    <submittedName>
        <fullName evidence="1">Uncharacterized protein</fullName>
    </submittedName>
</protein>
<dbReference type="AlphaFoldDB" id="A0A2N0NKV9"/>
<dbReference type="Proteomes" id="UP000232722">
    <property type="component" value="Unassembled WGS sequence"/>
</dbReference>